<dbReference type="EMBL" id="CM031824">
    <property type="protein sequence ID" value="KAG6624796.1"/>
    <property type="molecule type" value="Genomic_DNA"/>
</dbReference>
<dbReference type="AlphaFoldDB" id="A0A8T1N203"/>
<evidence type="ECO:0000313" key="3">
    <source>
        <dbReference type="Proteomes" id="UP000811609"/>
    </source>
</evidence>
<feature type="compositionally biased region" description="Basic and acidic residues" evidence="1">
    <location>
        <begin position="58"/>
        <end position="102"/>
    </location>
</feature>
<reference evidence="2" key="1">
    <citation type="submission" date="2020-12" db="EMBL/GenBank/DDBJ databases">
        <title>WGS assembly of Carya illinoinensis cv. Pawnee.</title>
        <authorList>
            <person name="Platts A."/>
            <person name="Shu S."/>
            <person name="Wright S."/>
            <person name="Barry K."/>
            <person name="Edger P."/>
            <person name="Pires J.C."/>
            <person name="Schmutz J."/>
        </authorList>
    </citation>
    <scope>NUCLEOTIDE SEQUENCE</scope>
    <source>
        <tissue evidence="2">Leaf</tissue>
    </source>
</reference>
<keyword evidence="3" id="KW-1185">Reference proteome</keyword>
<name>A0A8T1N203_CARIL</name>
<evidence type="ECO:0000256" key="1">
    <source>
        <dbReference type="SAM" id="MobiDB-lite"/>
    </source>
</evidence>
<accession>A0A8T1N203</accession>
<feature type="region of interest" description="Disordered" evidence="1">
    <location>
        <begin position="50"/>
        <end position="133"/>
    </location>
</feature>
<sequence length="133" mass="14582">MRTFCVNELGYGITPSVEHYATTVDVLGMAQKIAGAKEFIGNMPIKPSSVRATLQKQDATETKGQLDEPLQKEDATETKGQLDEPLQKQDATETKGQLDEPKSSSGTKTRIKTKLKGRMSLNKNKLSMNAKNP</sequence>
<protein>
    <submittedName>
        <fullName evidence="2">Uncharacterized protein</fullName>
    </submittedName>
</protein>
<feature type="compositionally biased region" description="Polar residues" evidence="1">
    <location>
        <begin position="121"/>
        <end position="133"/>
    </location>
</feature>
<evidence type="ECO:0000313" key="2">
    <source>
        <dbReference type="EMBL" id="KAG6624796.1"/>
    </source>
</evidence>
<gene>
    <name evidence="2" type="ORF">CIPAW_16G052400</name>
</gene>
<proteinExistence type="predicted"/>
<comment type="caution">
    <text evidence="2">The sequence shown here is derived from an EMBL/GenBank/DDBJ whole genome shotgun (WGS) entry which is preliminary data.</text>
</comment>
<organism evidence="2 3">
    <name type="scientific">Carya illinoinensis</name>
    <name type="common">Pecan</name>
    <dbReference type="NCBI Taxonomy" id="32201"/>
    <lineage>
        <taxon>Eukaryota</taxon>
        <taxon>Viridiplantae</taxon>
        <taxon>Streptophyta</taxon>
        <taxon>Embryophyta</taxon>
        <taxon>Tracheophyta</taxon>
        <taxon>Spermatophyta</taxon>
        <taxon>Magnoliopsida</taxon>
        <taxon>eudicotyledons</taxon>
        <taxon>Gunneridae</taxon>
        <taxon>Pentapetalae</taxon>
        <taxon>rosids</taxon>
        <taxon>fabids</taxon>
        <taxon>Fagales</taxon>
        <taxon>Juglandaceae</taxon>
        <taxon>Carya</taxon>
    </lineage>
</organism>
<dbReference type="Proteomes" id="UP000811609">
    <property type="component" value="Chromosome 16"/>
</dbReference>